<organism evidence="3 6">
    <name type="scientific">Didymodactylos carnosus</name>
    <dbReference type="NCBI Taxonomy" id="1234261"/>
    <lineage>
        <taxon>Eukaryota</taxon>
        <taxon>Metazoa</taxon>
        <taxon>Spiralia</taxon>
        <taxon>Gnathifera</taxon>
        <taxon>Rotifera</taxon>
        <taxon>Eurotatoria</taxon>
        <taxon>Bdelloidea</taxon>
        <taxon>Philodinida</taxon>
        <taxon>Philodinidae</taxon>
        <taxon>Didymodactylos</taxon>
    </lineage>
</organism>
<dbReference type="PANTHER" id="PTHR46270">
    <property type="entry name" value="ARMADILLO-TYPE FOLD-RELATED"/>
    <property type="match status" value="1"/>
</dbReference>
<comment type="caution">
    <text evidence="3">The sequence shown here is derived from an EMBL/GenBank/DDBJ whole genome shotgun (WGS) entry which is preliminary data.</text>
</comment>
<dbReference type="EMBL" id="CAJOBC010008921">
    <property type="protein sequence ID" value="CAF3974495.1"/>
    <property type="molecule type" value="Genomic_DNA"/>
</dbReference>
<reference evidence="3" key="1">
    <citation type="submission" date="2021-02" db="EMBL/GenBank/DDBJ databases">
        <authorList>
            <person name="Nowell W R."/>
        </authorList>
    </citation>
    <scope>NUCLEOTIDE SEQUENCE</scope>
</reference>
<dbReference type="Gene3D" id="3.40.50.10140">
    <property type="entry name" value="Toll/interleukin-1 receptor homology (TIR) domain"/>
    <property type="match status" value="1"/>
</dbReference>
<feature type="domain" description="TIR" evidence="1">
    <location>
        <begin position="126"/>
        <end position="257"/>
    </location>
</feature>
<dbReference type="OrthoDB" id="10051766at2759"/>
<evidence type="ECO:0000313" key="4">
    <source>
        <dbReference type="EMBL" id="CAF3635573.1"/>
    </source>
</evidence>
<evidence type="ECO:0000313" key="5">
    <source>
        <dbReference type="EMBL" id="CAF3974495.1"/>
    </source>
</evidence>
<dbReference type="EMBL" id="CAJNOK010002221">
    <property type="protein sequence ID" value="CAF0850331.1"/>
    <property type="molecule type" value="Genomic_DNA"/>
</dbReference>
<protein>
    <recommendedName>
        <fullName evidence="1">TIR domain-containing protein</fullName>
    </recommendedName>
</protein>
<dbReference type="EMBL" id="CAJNOQ010008921">
    <property type="protein sequence ID" value="CAF1210486.1"/>
    <property type="molecule type" value="Genomic_DNA"/>
</dbReference>
<dbReference type="InterPro" id="IPR035897">
    <property type="entry name" value="Toll_tir_struct_dom_sf"/>
</dbReference>
<evidence type="ECO:0000259" key="1">
    <source>
        <dbReference type="PROSITE" id="PS50104"/>
    </source>
</evidence>
<dbReference type="SUPFAM" id="SSF52200">
    <property type="entry name" value="Toll/Interleukin receptor TIR domain"/>
    <property type="match status" value="1"/>
</dbReference>
<dbReference type="InterPro" id="IPR000157">
    <property type="entry name" value="TIR_dom"/>
</dbReference>
<dbReference type="Proteomes" id="UP000682733">
    <property type="component" value="Unassembled WGS sequence"/>
</dbReference>
<sequence>MIYVLDEVKISGCNQTTCDFFLEKFIQCNSIVTEDAILTNTYEVICTTLFKVFWSISFQDSYDNKLKSNNDFIRLVLLAAQQPTTETQIDVERRSSIRNSAQGILTNLDIHQEMLTYNTSSKENENGMSVMVSYAHRDAVICQKLVQKLKERISSVWVDFEKQESNDCWEDIAHAITASNTILIIATENYCASKSCRREAIHADKRGKRIIPIFLSDYQPEEWLEIRIENATYVKFNKGPFEETMVKLIDLILINEKKSKSGHADISLQVKPVEQSKLPALRLQAPYELKLAEPKVTSPVLVQSEPKVTSPVLVRSEPKITSPVLVQSELKALIPGHPLPEVLPKITTETHVNEKALMNWTQDDVKMWFHHERLNPRLCELFSFPSGPALLTYAKLILQADDAKIHAEYEELSHRLNDELFHRDQYAVLMGSLEKLISRFEQKPISDWNSDDVQRWFREYNLPSYLYEMFGFSNGQALLMYARLLATMNADNEYERLKKRLEIQYGKPFYLSEHAKLLNAMIELTNSFQKTSRVQQPVMNNSDSLSCSIM</sequence>
<accession>A0A814X2L6</accession>
<name>A0A814X2L6_9BILA</name>
<dbReference type="InterPro" id="IPR013761">
    <property type="entry name" value="SAM/pointed_sf"/>
</dbReference>
<evidence type="ECO:0000313" key="6">
    <source>
        <dbReference type="Proteomes" id="UP000663829"/>
    </source>
</evidence>
<keyword evidence="6" id="KW-1185">Reference proteome</keyword>
<dbReference type="PROSITE" id="PS50104">
    <property type="entry name" value="TIR"/>
    <property type="match status" value="1"/>
</dbReference>
<proteinExistence type="predicted"/>
<dbReference type="AlphaFoldDB" id="A0A814X2L6"/>
<dbReference type="SUPFAM" id="SSF47769">
    <property type="entry name" value="SAM/Pointed domain"/>
    <property type="match status" value="1"/>
</dbReference>
<dbReference type="Proteomes" id="UP000663829">
    <property type="component" value="Unassembled WGS sequence"/>
</dbReference>
<gene>
    <name evidence="3" type="ORF">GPM918_LOCUS24185</name>
    <name evidence="2" type="ORF">OVA965_LOCUS7109</name>
    <name evidence="5" type="ORF">SRO942_LOCUS24183</name>
    <name evidence="4" type="ORF">TMI583_LOCUS7105</name>
</gene>
<dbReference type="Pfam" id="PF13676">
    <property type="entry name" value="TIR_2"/>
    <property type="match status" value="1"/>
</dbReference>
<dbReference type="EMBL" id="CAJOBA010002221">
    <property type="protein sequence ID" value="CAF3635573.1"/>
    <property type="molecule type" value="Genomic_DNA"/>
</dbReference>
<dbReference type="Proteomes" id="UP000677228">
    <property type="component" value="Unassembled WGS sequence"/>
</dbReference>
<dbReference type="Proteomes" id="UP000681722">
    <property type="component" value="Unassembled WGS sequence"/>
</dbReference>
<dbReference type="PANTHER" id="PTHR46270:SF2">
    <property type="entry name" value="TIR DOMAIN-CONTAINING PROTEIN"/>
    <property type="match status" value="1"/>
</dbReference>
<dbReference type="GO" id="GO:0007165">
    <property type="term" value="P:signal transduction"/>
    <property type="evidence" value="ECO:0007669"/>
    <property type="project" value="InterPro"/>
</dbReference>
<evidence type="ECO:0000313" key="3">
    <source>
        <dbReference type="EMBL" id="CAF1210486.1"/>
    </source>
</evidence>
<evidence type="ECO:0000313" key="2">
    <source>
        <dbReference type="EMBL" id="CAF0850331.1"/>
    </source>
</evidence>